<dbReference type="RefSeq" id="XP_033457668.1">
    <property type="nucleotide sequence ID" value="XM_033603335.1"/>
</dbReference>
<dbReference type="PROSITE" id="PS00723">
    <property type="entry name" value="POLYPRENYL_SYNTHASE_1"/>
    <property type="match status" value="1"/>
</dbReference>
<feature type="compositionally biased region" description="Polar residues" evidence="9">
    <location>
        <begin position="804"/>
        <end position="813"/>
    </location>
</feature>
<dbReference type="InterPro" id="IPR002110">
    <property type="entry name" value="Ankyrin_rpt"/>
</dbReference>
<keyword evidence="3" id="KW-0808">Transferase</keyword>
<feature type="region of interest" description="Disordered" evidence="9">
    <location>
        <begin position="779"/>
        <end position="813"/>
    </location>
</feature>
<gene>
    <name evidence="11" type="ORF">K489DRAFT_372406</name>
</gene>
<feature type="coiled-coil region" evidence="8">
    <location>
        <begin position="719"/>
        <end position="746"/>
    </location>
</feature>
<dbReference type="PANTHER" id="PTHR12001">
    <property type="entry name" value="GERANYLGERANYL PYROPHOSPHATE SYNTHASE"/>
    <property type="match status" value="1"/>
</dbReference>
<dbReference type="GeneID" id="54361135"/>
<keyword evidence="7" id="KW-0040">ANK repeat</keyword>
<keyword evidence="10" id="KW-1185">Reference proteome</keyword>
<dbReference type="AlphaFoldDB" id="A0A6J3M135"/>
<dbReference type="Gene3D" id="1.25.40.20">
    <property type="entry name" value="Ankyrin repeat-containing domain"/>
    <property type="match status" value="1"/>
</dbReference>
<protein>
    <submittedName>
        <fullName evidence="11">Terpenoid synthase</fullName>
    </submittedName>
</protein>
<evidence type="ECO:0000313" key="11">
    <source>
        <dbReference type="RefSeq" id="XP_033457668.1"/>
    </source>
</evidence>
<dbReference type="GO" id="GO:0004659">
    <property type="term" value="F:prenyltransferase activity"/>
    <property type="evidence" value="ECO:0007669"/>
    <property type="project" value="InterPro"/>
</dbReference>
<feature type="repeat" description="ANK" evidence="7">
    <location>
        <begin position="669"/>
        <end position="701"/>
    </location>
</feature>
<dbReference type="GO" id="GO:0008299">
    <property type="term" value="P:isoprenoid biosynthetic process"/>
    <property type="evidence" value="ECO:0007669"/>
    <property type="project" value="UniProtKB-KW"/>
</dbReference>
<evidence type="ECO:0000256" key="3">
    <source>
        <dbReference type="ARBA" id="ARBA00022679"/>
    </source>
</evidence>
<dbReference type="PROSITE" id="PS50088">
    <property type="entry name" value="ANK_REPEAT"/>
    <property type="match status" value="1"/>
</dbReference>
<accession>A0A6J3M135</accession>
<feature type="region of interest" description="Disordered" evidence="9">
    <location>
        <begin position="145"/>
        <end position="190"/>
    </location>
</feature>
<dbReference type="PANTHER" id="PTHR12001:SF69">
    <property type="entry name" value="ALL TRANS-POLYPRENYL-DIPHOSPHATE SYNTHASE PDSS1"/>
    <property type="match status" value="1"/>
</dbReference>
<dbReference type="SUPFAM" id="SSF48403">
    <property type="entry name" value="Ankyrin repeat"/>
    <property type="match status" value="1"/>
</dbReference>
<keyword evidence="5" id="KW-0460">Magnesium</keyword>
<proteinExistence type="inferred from homology"/>
<dbReference type="InterPro" id="IPR036770">
    <property type="entry name" value="Ankyrin_rpt-contain_sf"/>
</dbReference>
<dbReference type="PROSITE" id="PS00444">
    <property type="entry name" value="POLYPRENYL_SYNTHASE_2"/>
    <property type="match status" value="1"/>
</dbReference>
<comment type="similarity">
    <text evidence="2">Belongs to the FPP/GGPP synthase family.</text>
</comment>
<dbReference type="Pfam" id="PF00348">
    <property type="entry name" value="polyprenyl_synt"/>
    <property type="match status" value="1"/>
</dbReference>
<dbReference type="SUPFAM" id="SSF48576">
    <property type="entry name" value="Terpenoid synthases"/>
    <property type="match status" value="1"/>
</dbReference>
<keyword evidence="8" id="KW-0175">Coiled coil</keyword>
<keyword evidence="6" id="KW-0414">Isoprene biosynthesis</keyword>
<dbReference type="GO" id="GO:1990234">
    <property type="term" value="C:transferase complex"/>
    <property type="evidence" value="ECO:0007669"/>
    <property type="project" value="TreeGrafter"/>
</dbReference>
<evidence type="ECO:0000256" key="6">
    <source>
        <dbReference type="ARBA" id="ARBA00023229"/>
    </source>
</evidence>
<evidence type="ECO:0000256" key="1">
    <source>
        <dbReference type="ARBA" id="ARBA00001946"/>
    </source>
</evidence>
<evidence type="ECO:0000256" key="9">
    <source>
        <dbReference type="SAM" id="MobiDB-lite"/>
    </source>
</evidence>
<keyword evidence="4" id="KW-0479">Metal-binding</keyword>
<feature type="compositionally biased region" description="Polar residues" evidence="9">
    <location>
        <begin position="161"/>
        <end position="183"/>
    </location>
</feature>
<sequence>MTRQIASPARAFVGTLEFLTTSTSRSRSLRHCPECLHSLPARRIHTSRQLQYDSSKPRTQSAVAAAVSRAKELINGPPPSGPLGIDPLRSVAKEMSFMTGNIRQLLGSGHPMLDTVSKYYTQSEGKYVRPTLVLLVSQATSMLPRRPLSSTETEDIDKPITASSILNDSNPSYPSPLSATNDDGNLPIDGASVLPSQRRLAEITELIHTASLLHDDVIDHSIARRGNPSANIAFGNKMAVLAGDFLLGRASVALARLRDPEVTELLATVIANLVEGEFMQLKNTALDEKNPSFSDDTIPYYLQKTYLKSASLISKSCRAAALLGRHSPEVVEASYQYGKNLGLAFQLVDDMLDYTVSGVELGKPAGADLELGLATAPLLFAWKSNKELGTLVGRKFAEPGDVEKARELVTRSDGIEQTRALAQDFVDKAIRALSIFPDSDAKVGLIDMCSKSSKQVVVPLDTPMSSQYRRAMGLRRGHDLRAIQNMDCSGVVAEANIQTRVQVDIVVYYRWLKRVDRNPPELRSRIDPSVRLRRAILLNDVLLVQRIVKNHPRLVSNPDFEDKSNTSLHLVASHGFTEIAACLIEAGHDNHEISRNADHDTPLMMAARNGHVDVTLLLMKCFPRSIPCTNKAGMDALSLAARTVNGAVLVPALLNDPHFPASPHGKDQDGNTALHHASAAGSLKALRVLVMAGADPHAKNNYDWTPLAYSQTVAAEVYFKTLMAELERLRQDDAKQSEERERAKATGLRIVADDDQVTPMAEIDNEEVLKDALARHWSPVEKKRPNTPGGGSAARYEWGAALTNMRTRSGSGE</sequence>
<evidence type="ECO:0000256" key="8">
    <source>
        <dbReference type="SAM" id="Coils"/>
    </source>
</evidence>
<evidence type="ECO:0000313" key="10">
    <source>
        <dbReference type="Proteomes" id="UP000504637"/>
    </source>
</evidence>
<dbReference type="SMART" id="SM00248">
    <property type="entry name" value="ANK"/>
    <property type="match status" value="3"/>
</dbReference>
<reference evidence="11" key="2">
    <citation type="submission" date="2020-04" db="EMBL/GenBank/DDBJ databases">
        <authorList>
            <consortium name="NCBI Genome Project"/>
        </authorList>
    </citation>
    <scope>NUCLEOTIDE SEQUENCE</scope>
    <source>
        <strain evidence="11">CBS 342.82</strain>
    </source>
</reference>
<dbReference type="Proteomes" id="UP000504637">
    <property type="component" value="Unplaced"/>
</dbReference>
<dbReference type="GO" id="GO:0046872">
    <property type="term" value="F:metal ion binding"/>
    <property type="evidence" value="ECO:0007669"/>
    <property type="project" value="UniProtKB-KW"/>
</dbReference>
<dbReference type="Pfam" id="PF12796">
    <property type="entry name" value="Ank_2"/>
    <property type="match status" value="1"/>
</dbReference>
<dbReference type="SFLD" id="SFLDS00005">
    <property type="entry name" value="Isoprenoid_Synthase_Type_I"/>
    <property type="match status" value="1"/>
</dbReference>
<dbReference type="CDD" id="cd00685">
    <property type="entry name" value="Trans_IPPS_HT"/>
    <property type="match status" value="1"/>
</dbReference>
<dbReference type="InterPro" id="IPR033749">
    <property type="entry name" value="Polyprenyl_synt_CS"/>
</dbReference>
<dbReference type="Gene3D" id="1.10.600.10">
    <property type="entry name" value="Farnesyl Diphosphate Synthase"/>
    <property type="match status" value="1"/>
</dbReference>
<evidence type="ECO:0000256" key="4">
    <source>
        <dbReference type="ARBA" id="ARBA00022723"/>
    </source>
</evidence>
<comment type="cofactor">
    <cofactor evidence="1">
        <name>Mg(2+)</name>
        <dbReference type="ChEBI" id="CHEBI:18420"/>
    </cofactor>
</comment>
<dbReference type="GO" id="GO:0006744">
    <property type="term" value="P:ubiquinone biosynthetic process"/>
    <property type="evidence" value="ECO:0007669"/>
    <property type="project" value="TreeGrafter"/>
</dbReference>
<dbReference type="InterPro" id="IPR008949">
    <property type="entry name" value="Isoprenoid_synthase_dom_sf"/>
</dbReference>
<name>A0A6J3M135_9PEZI</name>
<evidence type="ECO:0000256" key="5">
    <source>
        <dbReference type="ARBA" id="ARBA00022842"/>
    </source>
</evidence>
<dbReference type="Pfam" id="PF13857">
    <property type="entry name" value="Ank_5"/>
    <property type="match status" value="1"/>
</dbReference>
<reference evidence="11" key="3">
    <citation type="submission" date="2025-08" db="UniProtKB">
        <authorList>
            <consortium name="RefSeq"/>
        </authorList>
    </citation>
    <scope>IDENTIFICATION</scope>
    <source>
        <strain evidence="11">CBS 342.82</strain>
    </source>
</reference>
<dbReference type="OrthoDB" id="9927103at2759"/>
<evidence type="ECO:0000256" key="2">
    <source>
        <dbReference type="ARBA" id="ARBA00006706"/>
    </source>
</evidence>
<reference evidence="11" key="1">
    <citation type="submission" date="2020-01" db="EMBL/GenBank/DDBJ databases">
        <authorList>
            <consortium name="DOE Joint Genome Institute"/>
            <person name="Haridas S."/>
            <person name="Albert R."/>
            <person name="Binder M."/>
            <person name="Bloem J."/>
            <person name="Labutti K."/>
            <person name="Salamov A."/>
            <person name="Andreopoulos B."/>
            <person name="Baker S.E."/>
            <person name="Barry K."/>
            <person name="Bills G."/>
            <person name="Bluhm B.H."/>
            <person name="Cannon C."/>
            <person name="Castanera R."/>
            <person name="Culley D.E."/>
            <person name="Daum C."/>
            <person name="Ezra D."/>
            <person name="Gonzalez J.B."/>
            <person name="Henrissat B."/>
            <person name="Kuo A."/>
            <person name="Liang C."/>
            <person name="Lipzen A."/>
            <person name="Lutzoni F."/>
            <person name="Magnuson J."/>
            <person name="Mondo S."/>
            <person name="Nolan M."/>
            <person name="Ohm R."/>
            <person name="Pangilinan J."/>
            <person name="Park H.-J."/>
            <person name="Ramirez L."/>
            <person name="Alfaro M."/>
            <person name="Sun H."/>
            <person name="Tritt A."/>
            <person name="Yoshinaga Y."/>
            <person name="Zwiers L.-H."/>
            <person name="Turgeon B.G."/>
            <person name="Goodwin S.B."/>
            <person name="Spatafora J.W."/>
            <person name="Crous P.W."/>
            <person name="Grigoriev I.V."/>
        </authorList>
    </citation>
    <scope>NUCLEOTIDE SEQUENCE</scope>
    <source>
        <strain evidence="11">CBS 342.82</strain>
    </source>
</reference>
<organism evidence="11">
    <name type="scientific">Dissoconium aciculare CBS 342.82</name>
    <dbReference type="NCBI Taxonomy" id="1314786"/>
    <lineage>
        <taxon>Eukaryota</taxon>
        <taxon>Fungi</taxon>
        <taxon>Dikarya</taxon>
        <taxon>Ascomycota</taxon>
        <taxon>Pezizomycotina</taxon>
        <taxon>Dothideomycetes</taxon>
        <taxon>Dothideomycetidae</taxon>
        <taxon>Mycosphaerellales</taxon>
        <taxon>Dissoconiaceae</taxon>
        <taxon>Dissoconium</taxon>
    </lineage>
</organism>
<dbReference type="InterPro" id="IPR000092">
    <property type="entry name" value="Polyprenyl_synt"/>
</dbReference>
<dbReference type="GO" id="GO:0046165">
    <property type="term" value="P:alcohol biosynthetic process"/>
    <property type="evidence" value="ECO:0007669"/>
    <property type="project" value="UniProtKB-ARBA"/>
</dbReference>
<dbReference type="GO" id="GO:0043386">
    <property type="term" value="P:mycotoxin biosynthetic process"/>
    <property type="evidence" value="ECO:0007669"/>
    <property type="project" value="UniProtKB-ARBA"/>
</dbReference>
<dbReference type="PROSITE" id="PS50297">
    <property type="entry name" value="ANK_REP_REGION"/>
    <property type="match status" value="1"/>
</dbReference>
<evidence type="ECO:0000256" key="7">
    <source>
        <dbReference type="PROSITE-ProRule" id="PRU00023"/>
    </source>
</evidence>